<dbReference type="EMBL" id="FJOG01000028">
    <property type="protein sequence ID" value="CZR64829.1"/>
    <property type="molecule type" value="Genomic_DNA"/>
</dbReference>
<gene>
    <name evidence="3" type="ORF">PAC_14728</name>
</gene>
<evidence type="ECO:0008006" key="5">
    <source>
        <dbReference type="Google" id="ProtNLM"/>
    </source>
</evidence>
<evidence type="ECO:0000256" key="2">
    <source>
        <dbReference type="SAM" id="SignalP"/>
    </source>
</evidence>
<dbReference type="Proteomes" id="UP000184330">
    <property type="component" value="Unassembled WGS sequence"/>
</dbReference>
<reference evidence="3 4" key="1">
    <citation type="submission" date="2016-03" db="EMBL/GenBank/DDBJ databases">
        <authorList>
            <person name="Ploux O."/>
        </authorList>
    </citation>
    <scope>NUCLEOTIDE SEQUENCE [LARGE SCALE GENOMIC DNA]</scope>
    <source>
        <strain evidence="3 4">UAMH 11012</strain>
    </source>
</reference>
<dbReference type="Gene3D" id="3.40.50.1820">
    <property type="entry name" value="alpha/beta hydrolase"/>
    <property type="match status" value="1"/>
</dbReference>
<protein>
    <recommendedName>
        <fullName evidence="5">GPI inositol-deacylase</fullName>
    </recommendedName>
</protein>
<feature type="region of interest" description="Disordered" evidence="1">
    <location>
        <begin position="95"/>
        <end position="124"/>
    </location>
</feature>
<feature type="signal peptide" evidence="2">
    <location>
        <begin position="1"/>
        <end position="19"/>
    </location>
</feature>
<organism evidence="3 4">
    <name type="scientific">Phialocephala subalpina</name>
    <dbReference type="NCBI Taxonomy" id="576137"/>
    <lineage>
        <taxon>Eukaryota</taxon>
        <taxon>Fungi</taxon>
        <taxon>Dikarya</taxon>
        <taxon>Ascomycota</taxon>
        <taxon>Pezizomycotina</taxon>
        <taxon>Leotiomycetes</taxon>
        <taxon>Helotiales</taxon>
        <taxon>Mollisiaceae</taxon>
        <taxon>Phialocephala</taxon>
        <taxon>Phialocephala fortinii species complex</taxon>
    </lineage>
</organism>
<evidence type="ECO:0000256" key="1">
    <source>
        <dbReference type="SAM" id="MobiDB-lite"/>
    </source>
</evidence>
<dbReference type="InterPro" id="IPR029058">
    <property type="entry name" value="AB_hydrolase_fold"/>
</dbReference>
<feature type="chain" id="PRO_5013018814" description="GPI inositol-deacylase" evidence="2">
    <location>
        <begin position="20"/>
        <end position="242"/>
    </location>
</feature>
<feature type="compositionally biased region" description="Low complexity" evidence="1">
    <location>
        <begin position="106"/>
        <end position="124"/>
    </location>
</feature>
<keyword evidence="2" id="KW-0732">Signal</keyword>
<evidence type="ECO:0000313" key="3">
    <source>
        <dbReference type="EMBL" id="CZR64829.1"/>
    </source>
</evidence>
<accession>A0A1L7XIF1</accession>
<evidence type="ECO:0000313" key="4">
    <source>
        <dbReference type="Proteomes" id="UP000184330"/>
    </source>
</evidence>
<sequence>MSTCLILSSLAVAAPALSAVLPQSRLLAAVSKCTDLLIPVTANANNTLMPVYPNSSSPTAFYDYLKSLAGANIQPNIHTVSGTYSTISAPDFASPQSRCKAERTQSKSSCTASPATSSTGADSTFLRRHFQKSNGNFSHPDPLQIVQPSLDVGITRNIIHGLRNSSLPSITHAYKTVVLVAHSFGSMVGRNIATLHPDDAADAYILAGTSNRITSLVDLAAVWQVQAATGDNPDDSKPLPPG</sequence>
<dbReference type="AlphaFoldDB" id="A0A1L7XIF1"/>
<dbReference type="SUPFAM" id="SSF53474">
    <property type="entry name" value="alpha/beta-Hydrolases"/>
    <property type="match status" value="1"/>
</dbReference>
<keyword evidence="4" id="KW-1185">Reference proteome</keyword>
<proteinExistence type="predicted"/>
<dbReference type="OrthoDB" id="190201at2759"/>
<name>A0A1L7XIF1_9HELO</name>